<dbReference type="InterPro" id="IPR003593">
    <property type="entry name" value="AAA+_ATPase"/>
</dbReference>
<comment type="caution">
    <text evidence="5">The sequence shown here is derived from an EMBL/GenBank/DDBJ whole genome shotgun (WGS) entry which is preliminary data.</text>
</comment>
<name>A0A4Q8ALV2_9MICO</name>
<dbReference type="InterPro" id="IPR050611">
    <property type="entry name" value="ABCF"/>
</dbReference>
<organism evidence="5 6">
    <name type="scientific">Microterricola gilva</name>
    <dbReference type="NCBI Taxonomy" id="393267"/>
    <lineage>
        <taxon>Bacteria</taxon>
        <taxon>Bacillati</taxon>
        <taxon>Actinomycetota</taxon>
        <taxon>Actinomycetes</taxon>
        <taxon>Micrococcales</taxon>
        <taxon>Microbacteriaceae</taxon>
        <taxon>Microterricola</taxon>
    </lineage>
</organism>
<evidence type="ECO:0000256" key="1">
    <source>
        <dbReference type="ARBA" id="ARBA00022737"/>
    </source>
</evidence>
<feature type="domain" description="ABC transporter" evidence="4">
    <location>
        <begin position="11"/>
        <end position="243"/>
    </location>
</feature>
<dbReference type="FunFam" id="3.40.50.300:FF:001320">
    <property type="entry name" value="Heme ABC transporter ATP-binding protein"/>
    <property type="match status" value="1"/>
</dbReference>
<evidence type="ECO:0000256" key="2">
    <source>
        <dbReference type="ARBA" id="ARBA00022741"/>
    </source>
</evidence>
<dbReference type="InterPro" id="IPR003439">
    <property type="entry name" value="ABC_transporter-like_ATP-bd"/>
</dbReference>
<proteinExistence type="predicted"/>
<dbReference type="RefSeq" id="WP_130505900.1">
    <property type="nucleotide sequence ID" value="NZ_SHLC01000001.1"/>
</dbReference>
<dbReference type="PANTHER" id="PTHR19211">
    <property type="entry name" value="ATP-BINDING TRANSPORT PROTEIN-RELATED"/>
    <property type="match status" value="1"/>
</dbReference>
<dbReference type="GO" id="GO:0016887">
    <property type="term" value="F:ATP hydrolysis activity"/>
    <property type="evidence" value="ECO:0007669"/>
    <property type="project" value="InterPro"/>
</dbReference>
<reference evidence="5 6" key="1">
    <citation type="submission" date="2019-02" db="EMBL/GenBank/DDBJ databases">
        <title>Sequencing the genomes of 1000 actinobacteria strains.</title>
        <authorList>
            <person name="Klenk H.-P."/>
        </authorList>
    </citation>
    <scope>NUCLEOTIDE SEQUENCE [LARGE SCALE GENOMIC DNA]</scope>
    <source>
        <strain evidence="5 6">DSM 18319</strain>
    </source>
</reference>
<gene>
    <name evidence="5" type="ORF">EV379_1896</name>
</gene>
<sequence>MSTASHTRSSVTLNNVSFAWPDGTPALSSLAGSFGSGRTGLVGSNGTGKSTLLRLLAGRLTPSSGQITTSGDVGYLPQTLTLDAANTVAGLLGIGDKLDALHAIERGDVDERHFDTLGDDWDLETRADEALRAIGLSAADLGRSVSELSGGEAMLVAITGLRLQRTAITLLDEPTNNLDRAARASLRGLVRSWQGTLIVVSHDTALLECMDATAELYGGRLSVFGGPYSEWLEHRQQEQSAAAQAVRTAEQAVRAEKRQKAEAETKLARRARTAQKNYDNRAAAKIVMHQWASNAQVSAGKLRSGSDERLNAATSALDAAESRLRDGEAIHLELPDPAVPRGKRIAELRSGAGTSEDSVDGENGETFFLHGPERVAIVGANGVGKTTLLEQLVSGDATPAGRASGILHTARVGYLSQRLDGLDGTADSIDNIRDVAPNAEPGEIRNRLARLLLRGDSVHRPVQTLSGGERFRVALARLLFADPPHQLLVLDEPTNNLDLRSVDQLVDALTLYRGAVLVVSHDDSFLERIGLDRVLELDADGGLRELRERVGPTPMGC</sequence>
<keyword evidence="2" id="KW-0547">Nucleotide-binding</keyword>
<evidence type="ECO:0000313" key="6">
    <source>
        <dbReference type="Proteomes" id="UP000291483"/>
    </source>
</evidence>
<dbReference type="Gene3D" id="3.40.50.300">
    <property type="entry name" value="P-loop containing nucleotide triphosphate hydrolases"/>
    <property type="match status" value="2"/>
</dbReference>
<dbReference type="OrthoDB" id="3239744at2"/>
<feature type="domain" description="ABC transporter" evidence="4">
    <location>
        <begin position="343"/>
        <end position="555"/>
    </location>
</feature>
<dbReference type="Pfam" id="PF00005">
    <property type="entry name" value="ABC_tran"/>
    <property type="match status" value="2"/>
</dbReference>
<dbReference type="SMART" id="SM00382">
    <property type="entry name" value="AAA"/>
    <property type="match status" value="2"/>
</dbReference>
<dbReference type="InterPro" id="IPR027417">
    <property type="entry name" value="P-loop_NTPase"/>
</dbReference>
<dbReference type="PANTHER" id="PTHR19211:SF6">
    <property type="entry name" value="BLL7188 PROTEIN"/>
    <property type="match status" value="1"/>
</dbReference>
<keyword evidence="6" id="KW-1185">Reference proteome</keyword>
<evidence type="ECO:0000313" key="5">
    <source>
        <dbReference type="EMBL" id="RZU65562.1"/>
    </source>
</evidence>
<dbReference type="PROSITE" id="PS50893">
    <property type="entry name" value="ABC_TRANSPORTER_2"/>
    <property type="match status" value="2"/>
</dbReference>
<dbReference type="AlphaFoldDB" id="A0A4Q8ALV2"/>
<keyword evidence="3" id="KW-0067">ATP-binding</keyword>
<dbReference type="SUPFAM" id="SSF52540">
    <property type="entry name" value="P-loop containing nucleoside triphosphate hydrolases"/>
    <property type="match status" value="2"/>
</dbReference>
<dbReference type="EMBL" id="SHLC01000001">
    <property type="protein sequence ID" value="RZU65562.1"/>
    <property type="molecule type" value="Genomic_DNA"/>
</dbReference>
<dbReference type="Proteomes" id="UP000291483">
    <property type="component" value="Unassembled WGS sequence"/>
</dbReference>
<dbReference type="CDD" id="cd03221">
    <property type="entry name" value="ABCF_EF-3"/>
    <property type="match status" value="1"/>
</dbReference>
<evidence type="ECO:0000259" key="4">
    <source>
        <dbReference type="PROSITE" id="PS50893"/>
    </source>
</evidence>
<protein>
    <submittedName>
        <fullName evidence="5">ATPase subunit of ABC transporter with duplicated ATPase domains</fullName>
    </submittedName>
</protein>
<evidence type="ECO:0000256" key="3">
    <source>
        <dbReference type="ARBA" id="ARBA00022840"/>
    </source>
</evidence>
<accession>A0A4Q8ALV2</accession>
<dbReference type="GO" id="GO:0005524">
    <property type="term" value="F:ATP binding"/>
    <property type="evidence" value="ECO:0007669"/>
    <property type="project" value="UniProtKB-KW"/>
</dbReference>
<keyword evidence="1" id="KW-0677">Repeat</keyword>